<gene>
    <name evidence="2" type="ORF">PG993_014870</name>
</gene>
<feature type="compositionally biased region" description="Low complexity" evidence="1">
    <location>
        <begin position="167"/>
        <end position="184"/>
    </location>
</feature>
<dbReference type="Proteomes" id="UP001444661">
    <property type="component" value="Unassembled WGS sequence"/>
</dbReference>
<evidence type="ECO:0000256" key="1">
    <source>
        <dbReference type="SAM" id="MobiDB-lite"/>
    </source>
</evidence>
<name>A0ABR1RNY9_9PEZI</name>
<organism evidence="2 3">
    <name type="scientific">Apiospora rasikravindrae</name>
    <dbReference type="NCBI Taxonomy" id="990691"/>
    <lineage>
        <taxon>Eukaryota</taxon>
        <taxon>Fungi</taxon>
        <taxon>Dikarya</taxon>
        <taxon>Ascomycota</taxon>
        <taxon>Pezizomycotina</taxon>
        <taxon>Sordariomycetes</taxon>
        <taxon>Xylariomycetidae</taxon>
        <taxon>Amphisphaeriales</taxon>
        <taxon>Apiosporaceae</taxon>
        <taxon>Apiospora</taxon>
    </lineage>
</organism>
<proteinExistence type="predicted"/>
<accession>A0ABR1RNY9</accession>
<dbReference type="EMBL" id="JAQQWK010000014">
    <property type="protein sequence ID" value="KAK8016681.1"/>
    <property type="molecule type" value="Genomic_DNA"/>
</dbReference>
<feature type="region of interest" description="Disordered" evidence="1">
    <location>
        <begin position="160"/>
        <end position="192"/>
    </location>
</feature>
<comment type="caution">
    <text evidence="2">The sequence shown here is derived from an EMBL/GenBank/DDBJ whole genome shotgun (WGS) entry which is preliminary data.</text>
</comment>
<evidence type="ECO:0000313" key="3">
    <source>
        <dbReference type="Proteomes" id="UP001444661"/>
    </source>
</evidence>
<reference evidence="2 3" key="1">
    <citation type="submission" date="2023-01" db="EMBL/GenBank/DDBJ databases">
        <title>Analysis of 21 Apiospora genomes using comparative genomics revels a genus with tremendous synthesis potential of carbohydrate active enzymes and secondary metabolites.</title>
        <authorList>
            <person name="Sorensen T."/>
        </authorList>
    </citation>
    <scope>NUCLEOTIDE SEQUENCE [LARGE SCALE GENOMIC DNA]</scope>
    <source>
        <strain evidence="2 3">CBS 33761</strain>
    </source>
</reference>
<evidence type="ECO:0000313" key="2">
    <source>
        <dbReference type="EMBL" id="KAK8016681.1"/>
    </source>
</evidence>
<protein>
    <submittedName>
        <fullName evidence="2">Uncharacterized protein</fullName>
    </submittedName>
</protein>
<keyword evidence="3" id="KW-1185">Reference proteome</keyword>
<feature type="region of interest" description="Disordered" evidence="1">
    <location>
        <begin position="52"/>
        <end position="88"/>
    </location>
</feature>
<sequence length="313" mass="33520">MIARNVAWRNGLVFPTNQHIDIRELVDGRASEQKVQGLLEAVRNSASYGSFTPSRVEGSGPAVELPSGAGSGTTVIDGDRPLPPVKGTRTPLIRKEIVARRGSTKTVRQGIAPQPSNKYKWLPTTVAIAVIVLVFSALQHATSGSEFGFSSPGLTPIASATPSVTTKSAPKSESPSSPHSKAPPRTARVRRLSDADVGRVVASLKQATLASAPDLRRFHGEHRFFVTGTSVSDVAACLRGRDGGGADVSDYSRACAPVLEEMMHGALPQARAAPAVAGLDLEWPWAIHCLVRTTCVEQEKWDDFTPESKIWQW</sequence>